<feature type="region of interest" description="Disordered" evidence="1">
    <location>
        <begin position="417"/>
        <end position="438"/>
    </location>
</feature>
<proteinExistence type="predicted"/>
<feature type="compositionally biased region" description="Low complexity" evidence="1">
    <location>
        <begin position="37"/>
        <end position="49"/>
    </location>
</feature>
<accession>A0AAN6PI63</accession>
<protein>
    <submittedName>
        <fullName evidence="2">Uncharacterized protein</fullName>
    </submittedName>
</protein>
<dbReference type="AlphaFoldDB" id="A0AAN6PI63"/>
<gene>
    <name evidence="2" type="ORF">C8A01DRAFT_35526</name>
</gene>
<feature type="region of interest" description="Disordered" evidence="1">
    <location>
        <begin position="25"/>
        <end position="137"/>
    </location>
</feature>
<feature type="compositionally biased region" description="Basic and acidic residues" evidence="1">
    <location>
        <begin position="419"/>
        <end position="428"/>
    </location>
</feature>
<sequence>MAAPTRIRESQILTAQVIQEIEQALGDVGRGTDFPMSRTRGGSTSSRGSANSVPPVPTRPPPVPPIPAEHRRLPQVPDVLSGDSLPLPRVRKSRSRCASAPGSDRQPGSLGPMNEGQFDHSQIPLPTLPALSPAPTPSPTPFVASWLEQEWQQEVAHQLAQPAPARWHAARAPSSPAPYLAPTYSVFPPVRSLPVSPAPPRYISSNSVTPSDLSRSSSPVWSNEFIHPVQPQDLDPNSPYGYLAPPPFFHNWETPNRTRGRQIVNSAGAHHAGYTGPPIGSRPRPAPPTVDVVAPLPVTIAAPAPATRDSTAFKTGQFTYYPVMSPYEAETALGGVGLGICEPGYSFQQAGPQLEEGDDDQPQAHARMFPLLDHDLMSAEQAAAAVAAATKVRNTIFIDRGFDVEGFNRSSSCYGDEGEVGKGARDGGVEEGFGGMRI</sequence>
<reference evidence="3" key="1">
    <citation type="journal article" date="2023" name="Mol. Phylogenet. Evol.">
        <title>Genome-scale phylogeny and comparative genomics of the fungal order Sordariales.</title>
        <authorList>
            <person name="Hensen N."/>
            <person name="Bonometti L."/>
            <person name="Westerberg I."/>
            <person name="Brannstrom I.O."/>
            <person name="Guillou S."/>
            <person name="Cros-Aarteil S."/>
            <person name="Calhoun S."/>
            <person name="Haridas S."/>
            <person name="Kuo A."/>
            <person name="Mondo S."/>
            <person name="Pangilinan J."/>
            <person name="Riley R."/>
            <person name="LaButti K."/>
            <person name="Andreopoulos B."/>
            <person name="Lipzen A."/>
            <person name="Chen C."/>
            <person name="Yan M."/>
            <person name="Daum C."/>
            <person name="Ng V."/>
            <person name="Clum A."/>
            <person name="Steindorff A."/>
            <person name="Ohm R.A."/>
            <person name="Martin F."/>
            <person name="Silar P."/>
            <person name="Natvig D.O."/>
            <person name="Lalanne C."/>
            <person name="Gautier V."/>
            <person name="Ament-Velasquez S.L."/>
            <person name="Kruys A."/>
            <person name="Hutchinson M.I."/>
            <person name="Powell A.J."/>
            <person name="Barry K."/>
            <person name="Miller A.N."/>
            <person name="Grigoriev I.V."/>
            <person name="Debuchy R."/>
            <person name="Gladieux P."/>
            <person name="Hiltunen Thoren M."/>
            <person name="Johannesson H."/>
        </authorList>
    </citation>
    <scope>NUCLEOTIDE SEQUENCE [LARGE SCALE GENOMIC DNA]</scope>
    <source>
        <strain evidence="3">CBS 284.82</strain>
    </source>
</reference>
<feature type="compositionally biased region" description="Pro residues" evidence="1">
    <location>
        <begin position="54"/>
        <end position="67"/>
    </location>
</feature>
<evidence type="ECO:0000313" key="3">
    <source>
        <dbReference type="Proteomes" id="UP001303115"/>
    </source>
</evidence>
<evidence type="ECO:0000313" key="2">
    <source>
        <dbReference type="EMBL" id="KAK4040485.1"/>
    </source>
</evidence>
<evidence type="ECO:0000256" key="1">
    <source>
        <dbReference type="SAM" id="MobiDB-lite"/>
    </source>
</evidence>
<organism evidence="2 3">
    <name type="scientific">Parachaetomium inaequale</name>
    <dbReference type="NCBI Taxonomy" id="2588326"/>
    <lineage>
        <taxon>Eukaryota</taxon>
        <taxon>Fungi</taxon>
        <taxon>Dikarya</taxon>
        <taxon>Ascomycota</taxon>
        <taxon>Pezizomycotina</taxon>
        <taxon>Sordariomycetes</taxon>
        <taxon>Sordariomycetidae</taxon>
        <taxon>Sordariales</taxon>
        <taxon>Chaetomiaceae</taxon>
        <taxon>Parachaetomium</taxon>
    </lineage>
</organism>
<name>A0AAN6PI63_9PEZI</name>
<dbReference type="Proteomes" id="UP001303115">
    <property type="component" value="Unassembled WGS sequence"/>
</dbReference>
<comment type="caution">
    <text evidence="2">The sequence shown here is derived from an EMBL/GenBank/DDBJ whole genome shotgun (WGS) entry which is preliminary data.</text>
</comment>
<dbReference type="EMBL" id="MU854376">
    <property type="protein sequence ID" value="KAK4040485.1"/>
    <property type="molecule type" value="Genomic_DNA"/>
</dbReference>
<keyword evidence="3" id="KW-1185">Reference proteome</keyword>